<keyword evidence="2" id="KW-1185">Reference proteome</keyword>
<evidence type="ECO:0000313" key="2">
    <source>
        <dbReference type="Proteomes" id="UP000256629"/>
    </source>
</evidence>
<dbReference type="AlphaFoldDB" id="A0A3D9HEL1"/>
<comment type="caution">
    <text evidence="1">The sequence shown here is derived from an EMBL/GenBank/DDBJ whole genome shotgun (WGS) entry which is preliminary data.</text>
</comment>
<evidence type="ECO:0000313" key="1">
    <source>
        <dbReference type="EMBL" id="RED47920.1"/>
    </source>
</evidence>
<protein>
    <submittedName>
        <fullName evidence="1">Uncharacterized protein</fullName>
    </submittedName>
</protein>
<dbReference type="EMBL" id="QRDX01000005">
    <property type="protein sequence ID" value="RED47920.1"/>
    <property type="molecule type" value="Genomic_DNA"/>
</dbReference>
<reference evidence="1 2" key="1">
    <citation type="submission" date="2018-07" db="EMBL/GenBank/DDBJ databases">
        <title>Genomic Encyclopedia of Type Strains, Phase III (KMG-III): the genomes of soil and plant-associated and newly described type strains.</title>
        <authorList>
            <person name="Whitman W."/>
        </authorList>
    </citation>
    <scope>NUCLEOTIDE SEQUENCE [LARGE SCALE GENOMIC DNA]</scope>
    <source>
        <strain evidence="1 2">CECT 8487</strain>
    </source>
</reference>
<dbReference type="Proteomes" id="UP000256629">
    <property type="component" value="Unassembled WGS sequence"/>
</dbReference>
<sequence>MKHLYQKTTFVALVLLVVVLTKPVLKGIESLLNTYSELFVNQVVIPF</sequence>
<dbReference type="RefSeq" id="WP_181896396.1">
    <property type="nucleotide sequence ID" value="NZ_QRDX01000005.1"/>
</dbReference>
<proteinExistence type="predicted"/>
<organism evidence="1 2">
    <name type="scientific">Seonamhaeicola aphaedonensis</name>
    <dbReference type="NCBI Taxonomy" id="1461338"/>
    <lineage>
        <taxon>Bacteria</taxon>
        <taxon>Pseudomonadati</taxon>
        <taxon>Bacteroidota</taxon>
        <taxon>Flavobacteriia</taxon>
        <taxon>Flavobacteriales</taxon>
        <taxon>Flavobacteriaceae</taxon>
    </lineage>
</organism>
<name>A0A3D9HEL1_9FLAO</name>
<gene>
    <name evidence="1" type="ORF">DFQ02_105147</name>
</gene>
<accession>A0A3D9HEL1</accession>